<dbReference type="PANTHER" id="PTHR34452">
    <property type="entry name" value="MYOSIN HEAVY CHAIN-RELATED PROTEIN"/>
    <property type="match status" value="1"/>
</dbReference>
<dbReference type="Proteomes" id="UP001642260">
    <property type="component" value="Unassembled WGS sequence"/>
</dbReference>
<dbReference type="EMBL" id="CAKOAT010930710">
    <property type="protein sequence ID" value="CAH8391162.1"/>
    <property type="molecule type" value="Genomic_DNA"/>
</dbReference>
<gene>
    <name evidence="4" type="ORF">ERUC_LOCUS43645</name>
</gene>
<proteinExistence type="predicted"/>
<feature type="region of interest" description="Disordered" evidence="2">
    <location>
        <begin position="482"/>
        <end position="503"/>
    </location>
</feature>
<evidence type="ECO:0000259" key="3">
    <source>
        <dbReference type="PROSITE" id="PS51840"/>
    </source>
</evidence>
<evidence type="ECO:0000313" key="4">
    <source>
        <dbReference type="EMBL" id="CAH8391162.1"/>
    </source>
</evidence>
<feature type="compositionally biased region" description="Low complexity" evidence="2">
    <location>
        <begin position="276"/>
        <end position="287"/>
    </location>
</feature>
<evidence type="ECO:0000313" key="5">
    <source>
        <dbReference type="Proteomes" id="UP001642260"/>
    </source>
</evidence>
<feature type="coiled-coil region" evidence="1">
    <location>
        <begin position="520"/>
        <end position="650"/>
    </location>
</feature>
<dbReference type="AlphaFoldDB" id="A0ABC8M6M8"/>
<evidence type="ECO:0000256" key="1">
    <source>
        <dbReference type="SAM" id="Coils"/>
    </source>
</evidence>
<organism evidence="4 5">
    <name type="scientific">Eruca vesicaria subsp. sativa</name>
    <name type="common">Garden rocket</name>
    <name type="synonym">Eruca sativa</name>
    <dbReference type="NCBI Taxonomy" id="29727"/>
    <lineage>
        <taxon>Eukaryota</taxon>
        <taxon>Viridiplantae</taxon>
        <taxon>Streptophyta</taxon>
        <taxon>Embryophyta</taxon>
        <taxon>Tracheophyta</taxon>
        <taxon>Spermatophyta</taxon>
        <taxon>Magnoliopsida</taxon>
        <taxon>eudicotyledons</taxon>
        <taxon>Gunneridae</taxon>
        <taxon>Pentapetalae</taxon>
        <taxon>rosids</taxon>
        <taxon>malvids</taxon>
        <taxon>Brassicales</taxon>
        <taxon>Brassicaceae</taxon>
        <taxon>Brassiceae</taxon>
        <taxon>Eruca</taxon>
    </lineage>
</organism>
<keyword evidence="1" id="KW-0175">Coiled coil</keyword>
<protein>
    <recommendedName>
        <fullName evidence="3">C2 NT-type domain-containing protein</fullName>
    </recommendedName>
</protein>
<feature type="domain" description="C2 NT-type" evidence="3">
    <location>
        <begin position="76"/>
        <end position="213"/>
    </location>
</feature>
<feature type="compositionally biased region" description="Polar residues" evidence="2">
    <location>
        <begin position="20"/>
        <end position="32"/>
    </location>
</feature>
<evidence type="ECO:0000256" key="2">
    <source>
        <dbReference type="SAM" id="MobiDB-lite"/>
    </source>
</evidence>
<name>A0ABC8M6M8_ERUVS</name>
<feature type="compositionally biased region" description="Basic and acidic residues" evidence="2">
    <location>
        <begin position="247"/>
        <end position="275"/>
    </location>
</feature>
<dbReference type="Gene3D" id="1.10.287.1490">
    <property type="match status" value="1"/>
</dbReference>
<dbReference type="InterPro" id="IPR019448">
    <property type="entry name" value="NT-C2"/>
</dbReference>
<comment type="caution">
    <text evidence="4">The sequence shown here is derived from an EMBL/GenBank/DDBJ whole genome shotgun (WGS) entry which is preliminary data.</text>
</comment>
<feature type="region of interest" description="Disordered" evidence="2">
    <location>
        <begin position="1"/>
        <end position="45"/>
    </location>
</feature>
<feature type="compositionally biased region" description="Basic and acidic residues" evidence="2">
    <location>
        <begin position="482"/>
        <end position="497"/>
    </location>
</feature>
<feature type="coiled-coil region" evidence="1">
    <location>
        <begin position="961"/>
        <end position="1041"/>
    </location>
</feature>
<reference evidence="4 5" key="1">
    <citation type="submission" date="2022-03" db="EMBL/GenBank/DDBJ databases">
        <authorList>
            <person name="Macdonald S."/>
            <person name="Ahmed S."/>
            <person name="Newling K."/>
        </authorList>
    </citation>
    <scope>NUCLEOTIDE SEQUENCE [LARGE SCALE GENOMIC DNA]</scope>
</reference>
<dbReference type="PROSITE" id="PS51840">
    <property type="entry name" value="C2_NT"/>
    <property type="match status" value="1"/>
</dbReference>
<feature type="compositionally biased region" description="Basic and acidic residues" evidence="2">
    <location>
        <begin position="227"/>
        <end position="239"/>
    </location>
</feature>
<dbReference type="Pfam" id="PF10358">
    <property type="entry name" value="NT-C2"/>
    <property type="match status" value="1"/>
</dbReference>
<keyword evidence="5" id="KW-1185">Reference proteome</keyword>
<feature type="coiled-coil region" evidence="1">
    <location>
        <begin position="701"/>
        <end position="921"/>
    </location>
</feature>
<sequence length="1058" mass="121948">MLCTRDRGREPSEQIRESENSSNRTETPQNQHANEDANEKEEGKRRSRRSCALAWHSHACLWTPVQRLVEMFRTGRWRNEKNRIKVVFRLKFHATQAAEFNTEGLILSLVPGDVGKPTARSEKAVVKDGQCRWEIPVYETVKFLKDAKTGKVNQRIYHLIVSTTGSTTRGGLVGETSIDFGDYADVTKTCNVCLPLHNTTSKALLHVSIQRQLEFDDPQREEDEGENLEKMPHGQDLKSHLSLGDTDEPHTSHPHEEGPFGKAARFAELRRRASTESDSTVSSSGSVIEPTTPEEVAKSLRHPPKQLHSSKSLFKEPPISESEWSGSSDHGITTDDSTNDSSNETMARNSSEDGDEMEKLKNEVTCLTRQADLSDLELQSLRKQIVKETKRSQDLLKEVNSLKQERDSLKEDCERHKVSDKAKTRNRLQFEGRDPWALLEEAREELDYEKDRNFNLRLQLQKTQESNSELILAVQDLEAMLEERSKEEARPRTCRSETDEDEDQKALEDLVKGHMDGNNIQVLEQKITDLYNEIEVCKRDKEELEIQMEQLALDYEILKQENHDTSYNLEQSQLQEQLKMQYECSSSLVNVTELENQVESLEAELKKQSEESSESLSRVKELETQMEILEEEMEKQAQAFEADIDAVTRSKVEQEQRAIQAEEALRKTRWRNASVAEKLQDEFKRLSEQMGSMFASNEKVATKAMSEANELRMQKRQLEEMLKEANDELRENQDEYEAKLHELSEKMSQMERMSENQKRHEEDVTSNLNQEIDVLKEEIENLKKNKSSLMLQEENLRAELEETRKSFMEAEASLTNKSELEMRIESMRKESESLAKELQALKLIKEEKEAAIAQLQTELETVTAKFDDLKHSLSENDVEMEKYKKQVVQVKAELKKKEEAIANLEKKLKESRIAFNNLTKTAQRNNKGSPLGAKEVAVMKDKIKLLEGQIKLKETALEASTNMFTEKEKNLKNRIEELETSLSQISDNEAPLHVQEKEEVRVLEAEMASLRECNETMEMELKEIQGRYSELSLRFAEVEGERQQLVMTVRNLKNAKRS</sequence>
<feature type="region of interest" description="Disordered" evidence="2">
    <location>
        <begin position="215"/>
        <end position="359"/>
    </location>
</feature>
<dbReference type="PANTHER" id="PTHR34452:SF7">
    <property type="entry name" value="MYOSIN HEAVY CHAIN-RELATED PROTEIN"/>
    <property type="match status" value="1"/>
</dbReference>
<feature type="compositionally biased region" description="Basic and acidic residues" evidence="2">
    <location>
        <begin position="1"/>
        <end position="19"/>
    </location>
</feature>
<feature type="compositionally biased region" description="Polar residues" evidence="2">
    <location>
        <begin position="322"/>
        <end position="349"/>
    </location>
</feature>
<accession>A0ABC8M6M8</accession>
<feature type="compositionally biased region" description="Basic and acidic residues" evidence="2">
    <location>
        <begin position="33"/>
        <end position="44"/>
    </location>
</feature>